<accession>A0ABV3K599</accession>
<evidence type="ECO:0000259" key="8">
    <source>
        <dbReference type="Pfam" id="PF00892"/>
    </source>
</evidence>
<feature type="transmembrane region" description="Helical" evidence="7">
    <location>
        <begin position="52"/>
        <end position="71"/>
    </location>
</feature>
<feature type="transmembrane region" description="Helical" evidence="7">
    <location>
        <begin position="232"/>
        <end position="251"/>
    </location>
</feature>
<dbReference type="PANTHER" id="PTHR42920">
    <property type="entry name" value="OS03G0707200 PROTEIN-RELATED"/>
    <property type="match status" value="1"/>
</dbReference>
<feature type="transmembrane region" description="Helical" evidence="7">
    <location>
        <begin position="170"/>
        <end position="187"/>
    </location>
</feature>
<dbReference type="InterPro" id="IPR037185">
    <property type="entry name" value="EmrE-like"/>
</dbReference>
<sequence length="313" mass="32209">MNAASQTSAPVLAADARKRADRTTATALIIGGAACLSASAVFVKLADVNAGTAAFLRCAIALVPLIPMLVHETRRHGGMSRSLNRYAVTAGVFLGADYVMWTLSILDIGAAVATVLINVQVIVFPLLARVLDGTAVPRRFLWSCPLMLAGIALAGGVLNSGAHHGHPVRGTVLGIGAGSAYAVYLYLTRRCGRSSPCHVVSPVCVSTAAAAVASGVISLLTTGLPLAIPAASWGWIVALALLGQVAAWLLISKGGPMLPPNTSAALLLLQPVMAIGFALVILHETPTYAQLSGCALVICAVWINNRSPRAVRA</sequence>
<evidence type="ECO:0000256" key="3">
    <source>
        <dbReference type="ARBA" id="ARBA00022475"/>
    </source>
</evidence>
<keyword evidence="4 7" id="KW-0812">Transmembrane</keyword>
<evidence type="ECO:0000256" key="7">
    <source>
        <dbReference type="SAM" id="Phobius"/>
    </source>
</evidence>
<feature type="transmembrane region" description="Helical" evidence="7">
    <location>
        <begin position="140"/>
        <end position="158"/>
    </location>
</feature>
<dbReference type="RefSeq" id="WP_241561116.1">
    <property type="nucleotide sequence ID" value="NZ_JBFAUK010000031.1"/>
</dbReference>
<feature type="domain" description="EamA" evidence="8">
    <location>
        <begin position="27"/>
        <end position="154"/>
    </location>
</feature>
<dbReference type="SUPFAM" id="SSF103481">
    <property type="entry name" value="Multidrug resistance efflux transporter EmrE"/>
    <property type="match status" value="2"/>
</dbReference>
<dbReference type="EMBL" id="JBFAUK010000031">
    <property type="protein sequence ID" value="MEV5510335.1"/>
    <property type="molecule type" value="Genomic_DNA"/>
</dbReference>
<evidence type="ECO:0000256" key="2">
    <source>
        <dbReference type="ARBA" id="ARBA00007362"/>
    </source>
</evidence>
<name>A0ABV3K599_STRON</name>
<evidence type="ECO:0000256" key="6">
    <source>
        <dbReference type="ARBA" id="ARBA00023136"/>
    </source>
</evidence>
<comment type="caution">
    <text evidence="9">The sequence shown here is derived from an EMBL/GenBank/DDBJ whole genome shotgun (WGS) entry which is preliminary data.</text>
</comment>
<keyword evidence="10" id="KW-1185">Reference proteome</keyword>
<dbReference type="Proteomes" id="UP001552594">
    <property type="component" value="Unassembled WGS sequence"/>
</dbReference>
<keyword evidence="5 7" id="KW-1133">Transmembrane helix</keyword>
<reference evidence="9 10" key="1">
    <citation type="submission" date="2024-06" db="EMBL/GenBank/DDBJ databases">
        <title>The Natural Products Discovery Center: Release of the First 8490 Sequenced Strains for Exploring Actinobacteria Biosynthetic Diversity.</title>
        <authorList>
            <person name="Kalkreuter E."/>
            <person name="Kautsar S.A."/>
            <person name="Yang D."/>
            <person name="Bader C.D."/>
            <person name="Teijaro C.N."/>
            <person name="Fluegel L."/>
            <person name="Davis C.M."/>
            <person name="Simpson J.R."/>
            <person name="Lauterbach L."/>
            <person name="Steele A.D."/>
            <person name="Gui C."/>
            <person name="Meng S."/>
            <person name="Li G."/>
            <person name="Viehrig K."/>
            <person name="Ye F."/>
            <person name="Su P."/>
            <person name="Kiefer A.F."/>
            <person name="Nichols A."/>
            <person name="Cepeda A.J."/>
            <person name="Yan W."/>
            <person name="Fan B."/>
            <person name="Jiang Y."/>
            <person name="Adhikari A."/>
            <person name="Zheng C.-J."/>
            <person name="Schuster L."/>
            <person name="Cowan T.M."/>
            <person name="Smanski M.J."/>
            <person name="Chevrette M.G."/>
            <person name="De Carvalho L.P.S."/>
            <person name="Shen B."/>
        </authorList>
    </citation>
    <scope>NUCLEOTIDE SEQUENCE [LARGE SCALE GENOMIC DNA]</scope>
    <source>
        <strain evidence="9 10">NPDC052347</strain>
    </source>
</reference>
<dbReference type="Pfam" id="PF00892">
    <property type="entry name" value="EamA"/>
    <property type="match status" value="2"/>
</dbReference>
<dbReference type="PANTHER" id="PTHR42920:SF11">
    <property type="entry name" value="INNER MEMBRANE PROTEIN YTFF"/>
    <property type="match status" value="1"/>
</dbReference>
<feature type="transmembrane region" description="Helical" evidence="7">
    <location>
        <begin position="27"/>
        <end position="46"/>
    </location>
</feature>
<organism evidence="9 10">
    <name type="scientific">Streptomyces orinoci</name>
    <name type="common">Streptoverticillium orinoci</name>
    <dbReference type="NCBI Taxonomy" id="67339"/>
    <lineage>
        <taxon>Bacteria</taxon>
        <taxon>Bacillati</taxon>
        <taxon>Actinomycetota</taxon>
        <taxon>Actinomycetes</taxon>
        <taxon>Kitasatosporales</taxon>
        <taxon>Streptomycetaceae</taxon>
        <taxon>Streptomyces</taxon>
    </lineage>
</organism>
<gene>
    <name evidence="9" type="ORF">AB0L16_28570</name>
</gene>
<evidence type="ECO:0000256" key="5">
    <source>
        <dbReference type="ARBA" id="ARBA00022989"/>
    </source>
</evidence>
<proteinExistence type="inferred from homology"/>
<feature type="domain" description="EamA" evidence="8">
    <location>
        <begin position="170"/>
        <end position="305"/>
    </location>
</feature>
<evidence type="ECO:0000313" key="10">
    <source>
        <dbReference type="Proteomes" id="UP001552594"/>
    </source>
</evidence>
<feature type="transmembrane region" description="Helical" evidence="7">
    <location>
        <begin position="83"/>
        <end position="102"/>
    </location>
</feature>
<comment type="similarity">
    <text evidence="2">Belongs to the EamA transporter family.</text>
</comment>
<feature type="transmembrane region" description="Helical" evidence="7">
    <location>
        <begin position="263"/>
        <end position="282"/>
    </location>
</feature>
<keyword evidence="3" id="KW-1003">Cell membrane</keyword>
<dbReference type="InterPro" id="IPR000620">
    <property type="entry name" value="EamA_dom"/>
</dbReference>
<dbReference type="InterPro" id="IPR051258">
    <property type="entry name" value="Diverse_Substrate_Transporter"/>
</dbReference>
<keyword evidence="6 7" id="KW-0472">Membrane</keyword>
<evidence type="ECO:0000256" key="1">
    <source>
        <dbReference type="ARBA" id="ARBA00004651"/>
    </source>
</evidence>
<feature type="transmembrane region" description="Helical" evidence="7">
    <location>
        <begin position="199"/>
        <end position="220"/>
    </location>
</feature>
<comment type="subcellular location">
    <subcellularLocation>
        <location evidence="1">Cell membrane</location>
        <topology evidence="1">Multi-pass membrane protein</topology>
    </subcellularLocation>
</comment>
<protein>
    <submittedName>
        <fullName evidence="9">DMT family transporter</fullName>
    </submittedName>
</protein>
<feature type="transmembrane region" description="Helical" evidence="7">
    <location>
        <begin position="108"/>
        <end position="128"/>
    </location>
</feature>
<feature type="transmembrane region" description="Helical" evidence="7">
    <location>
        <begin position="288"/>
        <end position="305"/>
    </location>
</feature>
<evidence type="ECO:0000313" key="9">
    <source>
        <dbReference type="EMBL" id="MEV5510335.1"/>
    </source>
</evidence>
<evidence type="ECO:0000256" key="4">
    <source>
        <dbReference type="ARBA" id="ARBA00022692"/>
    </source>
</evidence>